<evidence type="ECO:0000313" key="26">
    <source>
        <dbReference type="Proteomes" id="UP000233100"/>
    </source>
</evidence>
<feature type="repeat" description="WD" evidence="20">
    <location>
        <begin position="1508"/>
        <end position="1541"/>
    </location>
</feature>
<name>A0A7N9D4L4_MACFA</name>
<dbReference type="FunFam" id="2.130.10.10:FF:000233">
    <property type="entry name" value="Kinesin family member 21A"/>
    <property type="match status" value="1"/>
</dbReference>
<dbReference type="InterPro" id="IPR056533">
    <property type="entry name" value="KIF21A/B_hel_1"/>
</dbReference>
<keyword evidence="11" id="KW-0547">Nucleotide-binding</keyword>
<comment type="subcellular location">
    <subcellularLocation>
        <location evidence="3">Cell projection</location>
        <location evidence="3">Axon</location>
    </subcellularLocation>
    <subcellularLocation>
        <location evidence="2">Cell projection</location>
        <location evidence="2">Dendrite</location>
    </subcellularLocation>
    <subcellularLocation>
        <location evidence="5">Cell projection</location>
        <location evidence="5">Growth cone</location>
    </subcellularLocation>
    <subcellularLocation>
        <location evidence="4">Cytoplasm</location>
        <location evidence="4">Cell cortex</location>
    </subcellularLocation>
    <subcellularLocation>
        <location evidence="1">Cytoplasm</location>
        <location evidence="1">Cytoskeleton</location>
    </subcellularLocation>
</comment>
<feature type="compositionally biased region" description="Polar residues" evidence="23">
    <location>
        <begin position="1178"/>
        <end position="1187"/>
    </location>
</feature>
<dbReference type="Pfam" id="PF23204">
    <property type="entry name" value="KIF21A_2nd"/>
    <property type="match status" value="1"/>
</dbReference>
<reference evidence="25" key="3">
    <citation type="submission" date="2025-09" db="UniProtKB">
        <authorList>
            <consortium name="Ensembl"/>
        </authorList>
    </citation>
    <scope>IDENTIFICATION</scope>
</reference>
<feature type="compositionally biased region" description="Basic and acidic residues" evidence="23">
    <location>
        <begin position="1135"/>
        <end position="1152"/>
    </location>
</feature>
<dbReference type="InterPro" id="IPR001680">
    <property type="entry name" value="WD40_rpt"/>
</dbReference>
<evidence type="ECO:0000256" key="18">
    <source>
        <dbReference type="ARBA" id="ARBA00053776"/>
    </source>
</evidence>
<dbReference type="InterPro" id="IPR015943">
    <property type="entry name" value="WD40/YVTN_repeat-like_dom_sf"/>
</dbReference>
<keyword evidence="10" id="KW-0677">Repeat</keyword>
<evidence type="ECO:0000256" key="13">
    <source>
        <dbReference type="ARBA" id="ARBA00022990"/>
    </source>
</evidence>
<keyword evidence="12" id="KW-0067">ATP-binding</keyword>
<keyword evidence="13" id="KW-0007">Acetylation</keyword>
<reference evidence="25 26" key="1">
    <citation type="submission" date="2013-03" db="EMBL/GenBank/DDBJ databases">
        <authorList>
            <person name="Warren W."/>
            <person name="Wilson R.K."/>
        </authorList>
    </citation>
    <scope>NUCLEOTIDE SEQUENCE</scope>
</reference>
<feature type="coiled-coil region" evidence="22">
    <location>
        <begin position="830"/>
        <end position="864"/>
    </location>
</feature>
<feature type="domain" description="Kinesin motor" evidence="24">
    <location>
        <begin position="1"/>
        <end position="274"/>
    </location>
</feature>
<dbReference type="InterPro" id="IPR056532">
    <property type="entry name" value="KIF21A/B_hel_2"/>
</dbReference>
<evidence type="ECO:0000256" key="21">
    <source>
        <dbReference type="PROSITE-ProRule" id="PRU00283"/>
    </source>
</evidence>
<feature type="region of interest" description="Disordered" evidence="23">
    <location>
        <begin position="669"/>
        <end position="694"/>
    </location>
</feature>
<dbReference type="SUPFAM" id="SSF50978">
    <property type="entry name" value="WD40 repeat-like"/>
    <property type="match status" value="1"/>
</dbReference>
<dbReference type="SUPFAM" id="SSF52540">
    <property type="entry name" value="P-loop containing nucleoside triphosphate hydrolases"/>
    <property type="match status" value="1"/>
</dbReference>
<keyword evidence="16" id="KW-0206">Cytoskeleton</keyword>
<dbReference type="SMART" id="SM00129">
    <property type="entry name" value="KISc"/>
    <property type="match status" value="1"/>
</dbReference>
<feature type="region of interest" description="Disordered" evidence="23">
    <location>
        <begin position="1006"/>
        <end position="1029"/>
    </location>
</feature>
<dbReference type="InterPro" id="IPR036961">
    <property type="entry name" value="Kinesin_motor_dom_sf"/>
</dbReference>
<evidence type="ECO:0000256" key="4">
    <source>
        <dbReference type="ARBA" id="ARBA00004544"/>
    </source>
</evidence>
<evidence type="ECO:0000256" key="17">
    <source>
        <dbReference type="ARBA" id="ARBA00023273"/>
    </source>
</evidence>
<feature type="region of interest" description="Disordered" evidence="23">
    <location>
        <begin position="1060"/>
        <end position="1202"/>
    </location>
</feature>
<dbReference type="GO" id="GO:0005938">
    <property type="term" value="C:cell cortex"/>
    <property type="evidence" value="ECO:0007669"/>
    <property type="project" value="UniProtKB-SubCell"/>
</dbReference>
<keyword evidence="17" id="KW-0966">Cell projection</keyword>
<feature type="compositionally biased region" description="Polar residues" evidence="23">
    <location>
        <begin position="741"/>
        <end position="756"/>
    </location>
</feature>
<reference evidence="25" key="2">
    <citation type="submission" date="2025-08" db="UniProtKB">
        <authorList>
            <consortium name="Ensembl"/>
        </authorList>
    </citation>
    <scope>IDENTIFICATION</scope>
</reference>
<evidence type="ECO:0000256" key="16">
    <source>
        <dbReference type="ARBA" id="ARBA00023212"/>
    </source>
</evidence>
<keyword evidence="8 20" id="KW-0853">WD repeat</keyword>
<keyword evidence="6" id="KW-0963">Cytoplasm</keyword>
<dbReference type="GO" id="GO:0003777">
    <property type="term" value="F:microtubule motor activity"/>
    <property type="evidence" value="ECO:0007669"/>
    <property type="project" value="InterPro"/>
</dbReference>
<dbReference type="FunFam" id="3.40.850.10:FF:000011">
    <property type="entry name" value="Kinesin family member 21A"/>
    <property type="match status" value="1"/>
</dbReference>
<dbReference type="InterPro" id="IPR019775">
    <property type="entry name" value="WD40_repeat_CS"/>
</dbReference>
<feature type="compositionally biased region" description="Basic and acidic residues" evidence="23">
    <location>
        <begin position="463"/>
        <end position="487"/>
    </location>
</feature>
<organism evidence="25 26">
    <name type="scientific">Macaca fascicularis</name>
    <name type="common">Crab-eating macaque</name>
    <name type="synonym">Cynomolgus monkey</name>
    <dbReference type="NCBI Taxonomy" id="9541"/>
    <lineage>
        <taxon>Eukaryota</taxon>
        <taxon>Metazoa</taxon>
        <taxon>Chordata</taxon>
        <taxon>Craniata</taxon>
        <taxon>Vertebrata</taxon>
        <taxon>Euteleostomi</taxon>
        <taxon>Mammalia</taxon>
        <taxon>Eutheria</taxon>
        <taxon>Euarchontoglires</taxon>
        <taxon>Primates</taxon>
        <taxon>Haplorrhini</taxon>
        <taxon>Catarrhini</taxon>
        <taxon>Cercopithecidae</taxon>
        <taxon>Cercopithecinae</taxon>
        <taxon>Macaca</taxon>
    </lineage>
</organism>
<dbReference type="GO" id="GO:0051231">
    <property type="term" value="P:spindle elongation"/>
    <property type="evidence" value="ECO:0007669"/>
    <property type="project" value="TreeGrafter"/>
</dbReference>
<feature type="repeat" description="WD" evidence="20">
    <location>
        <begin position="1229"/>
        <end position="1268"/>
    </location>
</feature>
<dbReference type="GO" id="GO:0005875">
    <property type="term" value="C:microtubule associated complex"/>
    <property type="evidence" value="ECO:0007669"/>
    <property type="project" value="TreeGrafter"/>
</dbReference>
<evidence type="ECO:0000256" key="7">
    <source>
        <dbReference type="ARBA" id="ARBA00022553"/>
    </source>
</evidence>
<dbReference type="InterPro" id="IPR036322">
    <property type="entry name" value="WD40_repeat_dom_sf"/>
</dbReference>
<dbReference type="GO" id="GO:0005874">
    <property type="term" value="C:microtubule"/>
    <property type="evidence" value="ECO:0007669"/>
    <property type="project" value="UniProtKB-KW"/>
</dbReference>
<dbReference type="GO" id="GO:0008017">
    <property type="term" value="F:microtubule binding"/>
    <property type="evidence" value="ECO:0007669"/>
    <property type="project" value="InterPro"/>
</dbReference>
<evidence type="ECO:0000256" key="8">
    <source>
        <dbReference type="ARBA" id="ARBA00022574"/>
    </source>
</evidence>
<dbReference type="FunFam" id="2.130.10.10:FF:000370">
    <property type="entry name" value="Kinesin family member 21A"/>
    <property type="match status" value="1"/>
</dbReference>
<dbReference type="Pfam" id="PF23203">
    <property type="entry name" value="KIF21A"/>
    <property type="match status" value="1"/>
</dbReference>
<dbReference type="PROSITE" id="PS00411">
    <property type="entry name" value="KINESIN_MOTOR_1"/>
    <property type="match status" value="1"/>
</dbReference>
<dbReference type="Bgee" id="ENSMFAG00000017477">
    <property type="expression patterns" value="Expressed in frontal cortex and 12 other cell types or tissues"/>
</dbReference>
<dbReference type="Gene3D" id="2.130.10.10">
    <property type="entry name" value="YVTN repeat-like/Quinoprotein amine dehydrogenase"/>
    <property type="match status" value="2"/>
</dbReference>
<evidence type="ECO:0000256" key="3">
    <source>
        <dbReference type="ARBA" id="ARBA00004489"/>
    </source>
</evidence>
<dbReference type="GO" id="GO:0007052">
    <property type="term" value="P:mitotic spindle organization"/>
    <property type="evidence" value="ECO:0007669"/>
    <property type="project" value="TreeGrafter"/>
</dbReference>
<feature type="region of interest" description="Disordered" evidence="23">
    <location>
        <begin position="455"/>
        <end position="531"/>
    </location>
</feature>
<feature type="repeat" description="WD" evidence="20">
    <location>
        <begin position="1466"/>
        <end position="1501"/>
    </location>
</feature>
<evidence type="ECO:0000256" key="2">
    <source>
        <dbReference type="ARBA" id="ARBA00004279"/>
    </source>
</evidence>
<dbReference type="Ensembl" id="ENSMFAT00000089931.1">
    <property type="protein sequence ID" value="ENSMFAP00000058099.1"/>
    <property type="gene ID" value="ENSMFAG00000017477.2"/>
</dbReference>
<dbReference type="Proteomes" id="UP000233100">
    <property type="component" value="Chromosome 11"/>
</dbReference>
<dbReference type="PROSITE" id="PS50082">
    <property type="entry name" value="WD_REPEATS_2"/>
    <property type="match status" value="4"/>
</dbReference>
<comment type="function">
    <text evidence="18">Processive microtubule plus-end directed motor protein involved in neuronal axon guidance. Is recruited by KANK1 to cortical microtubule stabilizing complexes (CMSCs) at focal adhesions (FAs) rims where it promotes microtubule capture and stability. Controls microtubule polymerization rate at axonal growth cones and suppresses microtubule growth without inducing microtubule disassembly once it reaches the cell cortex.</text>
</comment>
<evidence type="ECO:0000256" key="12">
    <source>
        <dbReference type="ARBA" id="ARBA00022840"/>
    </source>
</evidence>
<evidence type="ECO:0000256" key="20">
    <source>
        <dbReference type="PROSITE-ProRule" id="PRU00221"/>
    </source>
</evidence>
<evidence type="ECO:0000313" key="25">
    <source>
        <dbReference type="Ensembl" id="ENSMFAP00000058099.1"/>
    </source>
</evidence>
<dbReference type="InterPro" id="IPR027417">
    <property type="entry name" value="P-loop_NTPase"/>
</dbReference>
<feature type="compositionally biased region" description="Acidic residues" evidence="23">
    <location>
        <begin position="488"/>
        <end position="527"/>
    </location>
</feature>
<dbReference type="CDD" id="cd00200">
    <property type="entry name" value="WD40"/>
    <property type="match status" value="1"/>
</dbReference>
<dbReference type="GO" id="GO:0005524">
    <property type="term" value="F:ATP binding"/>
    <property type="evidence" value="ECO:0007669"/>
    <property type="project" value="UniProtKB-KW"/>
</dbReference>
<feature type="region of interest" description="Disordered" evidence="23">
    <location>
        <begin position="731"/>
        <end position="769"/>
    </location>
</feature>
<keyword evidence="26" id="KW-1185">Reference proteome</keyword>
<dbReference type="InterPro" id="IPR001752">
    <property type="entry name" value="Kinesin_motor_dom"/>
</dbReference>
<dbReference type="Pfam" id="PF00400">
    <property type="entry name" value="WD40"/>
    <property type="match status" value="6"/>
</dbReference>
<keyword evidence="7" id="KW-0597">Phosphoprotein</keyword>
<dbReference type="CDD" id="cd22263">
    <property type="entry name" value="Rcc_KIF21A"/>
    <property type="match status" value="1"/>
</dbReference>
<dbReference type="SMART" id="SM00320">
    <property type="entry name" value="WD40"/>
    <property type="match status" value="7"/>
</dbReference>
<evidence type="ECO:0000256" key="6">
    <source>
        <dbReference type="ARBA" id="ARBA00022490"/>
    </source>
</evidence>
<comment type="caution">
    <text evidence="21">Lacks conserved residue(s) required for the propagation of feature annotation.</text>
</comment>
<protein>
    <recommendedName>
        <fullName evidence="19">Kinesin-like protein KIF21A</fullName>
    </recommendedName>
</protein>
<dbReference type="Pfam" id="PF25764">
    <property type="entry name" value="KIF21A_4th"/>
    <property type="match status" value="1"/>
</dbReference>
<evidence type="ECO:0000256" key="23">
    <source>
        <dbReference type="SAM" id="MobiDB-lite"/>
    </source>
</evidence>
<evidence type="ECO:0000256" key="19">
    <source>
        <dbReference type="ARBA" id="ARBA00073302"/>
    </source>
</evidence>
<evidence type="ECO:0000256" key="15">
    <source>
        <dbReference type="ARBA" id="ARBA00023175"/>
    </source>
</evidence>
<evidence type="ECO:0000256" key="5">
    <source>
        <dbReference type="ARBA" id="ARBA00004624"/>
    </source>
</evidence>
<evidence type="ECO:0000256" key="22">
    <source>
        <dbReference type="SAM" id="Coils"/>
    </source>
</evidence>
<evidence type="ECO:0000256" key="11">
    <source>
        <dbReference type="ARBA" id="ARBA00022741"/>
    </source>
</evidence>
<dbReference type="InterPro" id="IPR027640">
    <property type="entry name" value="Kinesin-like_fam"/>
</dbReference>
<comment type="similarity">
    <text evidence="21">Belongs to the TRAFAC class myosin-kinesin ATPase superfamily. Kinesin family.</text>
</comment>
<feature type="repeat" description="WD" evidence="20">
    <location>
        <begin position="1425"/>
        <end position="1464"/>
    </location>
</feature>
<accession>A0A7N9D4L4</accession>
<evidence type="ECO:0000256" key="10">
    <source>
        <dbReference type="ARBA" id="ARBA00022737"/>
    </source>
</evidence>
<evidence type="ECO:0000256" key="1">
    <source>
        <dbReference type="ARBA" id="ARBA00004245"/>
    </source>
</evidence>
<dbReference type="PRINTS" id="PR00380">
    <property type="entry name" value="KINESINHEAVY"/>
</dbReference>
<dbReference type="Gene3D" id="3.40.850.10">
    <property type="entry name" value="Kinesin motor domain"/>
    <property type="match status" value="1"/>
</dbReference>
<keyword evidence="15" id="KW-0505">Motor protein</keyword>
<dbReference type="SUPFAM" id="SSF46579">
    <property type="entry name" value="Prefoldin"/>
    <property type="match status" value="1"/>
</dbReference>
<feature type="compositionally biased region" description="Polar residues" evidence="23">
    <location>
        <begin position="1086"/>
        <end position="1095"/>
    </location>
</feature>
<dbReference type="PANTHER" id="PTHR47969:SF31">
    <property type="entry name" value="KINESIN FAMILY MEMBER 21A"/>
    <property type="match status" value="1"/>
</dbReference>
<dbReference type="GeneTree" id="ENSGT00940000155323"/>
<dbReference type="GO" id="GO:0007018">
    <property type="term" value="P:microtubule-based movement"/>
    <property type="evidence" value="ECO:0007669"/>
    <property type="project" value="InterPro"/>
</dbReference>
<evidence type="ECO:0000259" key="24">
    <source>
        <dbReference type="PROSITE" id="PS50067"/>
    </source>
</evidence>
<keyword evidence="9" id="KW-0493">Microtubule</keyword>
<dbReference type="Pfam" id="PF00225">
    <property type="entry name" value="Kinesin"/>
    <property type="match status" value="1"/>
</dbReference>
<dbReference type="PROSITE" id="PS50294">
    <property type="entry name" value="WD_REPEATS_REGION"/>
    <property type="match status" value="2"/>
</dbReference>
<feature type="compositionally biased region" description="Polar residues" evidence="23">
    <location>
        <begin position="1018"/>
        <end position="1028"/>
    </location>
</feature>
<dbReference type="GO" id="GO:0030425">
    <property type="term" value="C:dendrite"/>
    <property type="evidence" value="ECO:0007669"/>
    <property type="project" value="UniProtKB-SubCell"/>
</dbReference>
<feature type="compositionally biased region" description="Polar residues" evidence="23">
    <location>
        <begin position="1060"/>
        <end position="1069"/>
    </location>
</feature>
<dbReference type="PANTHER" id="PTHR47969">
    <property type="entry name" value="CHROMOSOME-ASSOCIATED KINESIN KIF4A-RELATED"/>
    <property type="match status" value="1"/>
</dbReference>
<keyword evidence="14 22" id="KW-0175">Coiled coil</keyword>
<dbReference type="PROSITE" id="PS50067">
    <property type="entry name" value="KINESIN_MOTOR_2"/>
    <property type="match status" value="1"/>
</dbReference>
<dbReference type="InterPro" id="IPR019821">
    <property type="entry name" value="Kinesin_motor_CS"/>
</dbReference>
<proteinExistence type="inferred from homology"/>
<sequence>MGTGFDVNIVEEEQGIISRAVKHLFKSIEEKKHIAIKNGLPPPDFKVNAQFLELYNEEVLDLFDTTRDIDAKNKKSNIRIHEDSTGGIYTVGVTTRTVNTESEMMQCLKLGALSRTTASTQMNVQSSRSHAIFTIHVCQTRVCPQIDADSATDNKIISESAQMNEFETLTAKFHFVDLAGSERLKRTGATGERAKEGISINCGLLALGNVISALGDKSKRATHVPYRDSKLTRLLQDSLGGNSQTIMIACVSPSDRDFMETLNTLKYANRARNIKNKVMVNQDRASQQINALRSEITRLQMELMEYKTGKRIIDEEGVESINDMFHENAMLQTENNNLRVRIKAMQETVDALRSRITQLVSDQANHVLARAGEGNEEISNMIHSYIKEIEDLRAKLLESEAVNENLRKNLTRATARAPYFSGSSTFSPTILSSDKETIEIIDLAKKDLEKLKRKEKRKKKSVAGKEDNTDTDQEKKEEKGASERENNELELEESQEMSDHEDEEEEEEEEEDDIEGGESSDESDSESDEKANYQADLANITCEIAIKQKLIDELENSQKRLQTLKKQYEEKLMMLQHKIRDTQLERDQVLQNLGSVESYSEEKAKKVRSEYEKKLQAMNKELQRLQAAQKEHARLLKNQSQYEKQLKKLQQDVMEMKKTKVRLMKQMKEEQEKARLTESRRNREIAQLKKDQRKRDHQLRLLEAQKRNQEVVLRRKTEEVTALRRQVRPMSDKVAGKVTRKLSSSDAPAQDTSSSAAALETDASRTGVQQKMRIPVARVQALPTPTTNGTRKKYQRKGLTGRVFISKTARMKWQLLERRVTDIIMQKMTISNMEADMNRLLKQREELTKRREKLSKRREKIVKENGEGDKNVANINEEMESLIANIDYINDSISDCQANIMQMEEAKEEGETLDVTAVINACTLTEARYLLDHFLSMGINKGLQAAQKEAQIKVLEGRLKQTEITSATQNQLLFHMLKEKAELNPELDALLGHALQDLDSVPLENVEDSTDEDAPLNSPGSEGSTLSSDLMKLCGEVKPKSKARRRTTTQMELLYADSSELASDTSTGDASLPGPLTPVAEGQEIGMSTETSGTSAREKELSPPPGLPSKIGSISRQSSLPEKKIPEPSPVTRRKAYEKAEKSKAKEQKHSDSGTSEASLSPPSSPPSRPRNELNVFNRLTVSQGNTSVQQDKSDESDSSLSEVHRGIINPFPASKGIRAFPLQCIHIAEGHTKAVLCVDSTDDLLFTGSKDRTCKVWNLVTGQEIMSLGGHPNNVVSVKYCNYTSLVFTVSTSYIKVWDIRDSAKCIRTLTSSGQVTLGDACSASTSRTVAIPSGENQINQIALNPTGTFLYAASGNAVRMWDLKRFQSTGKLTGHLGPVMCLTVDQISNGQDLIITGSKDHYIKMFDVTEGALGTVSPTHNFEPPHYDGIEALTIQGDNLFSGSRDNGIKKWDLTQKDLLQQVPNAHKDWVCALGVVPDHPVLLSGCRGGILKVWNMDTFMPVGEMKGHDSPINAICVNSTHIFTAADDRTVRIWKARNLQDGQISDTGDLGEDTASN</sequence>
<dbReference type="GO" id="GO:0030426">
    <property type="term" value="C:growth cone"/>
    <property type="evidence" value="ECO:0007669"/>
    <property type="project" value="UniProtKB-SubCell"/>
</dbReference>
<dbReference type="PROSITE" id="PS00678">
    <property type="entry name" value="WD_REPEATS_1"/>
    <property type="match status" value="1"/>
</dbReference>
<evidence type="ECO:0000256" key="14">
    <source>
        <dbReference type="ARBA" id="ARBA00023054"/>
    </source>
</evidence>
<evidence type="ECO:0000256" key="9">
    <source>
        <dbReference type="ARBA" id="ARBA00022701"/>
    </source>
</evidence>
<feature type="coiled-coil region" evidence="22">
    <location>
        <begin position="282"/>
        <end position="416"/>
    </location>
</feature>